<dbReference type="Pfam" id="PF09619">
    <property type="entry name" value="YscW"/>
    <property type="match status" value="1"/>
</dbReference>
<dbReference type="Pfam" id="PF03724">
    <property type="entry name" value="META"/>
    <property type="match status" value="1"/>
</dbReference>
<dbReference type="InterPro" id="IPR005184">
    <property type="entry name" value="DUF306_Meta_HslJ"/>
</dbReference>
<gene>
    <name evidence="2" type="ORF">AVO45_10775</name>
</gene>
<proteinExistence type="predicted"/>
<dbReference type="PANTHER" id="PTHR38013">
    <property type="entry name" value="GLYCOPROTEIN/POLYSACCHARIDE METABOLISM"/>
    <property type="match status" value="1"/>
</dbReference>
<dbReference type="InterPro" id="IPR039366">
    <property type="entry name" value="Pilotin"/>
</dbReference>
<dbReference type="Gene3D" id="2.40.128.270">
    <property type="match status" value="1"/>
</dbReference>
<comment type="caution">
    <text evidence="2">The sequence shown here is derived from an EMBL/GenBank/DDBJ whole genome shotgun (WGS) entry which is preliminary data.</text>
</comment>
<dbReference type="STRING" id="1685379.AVO45_10775"/>
<keyword evidence="3" id="KW-1185">Reference proteome</keyword>
<dbReference type="PANTHER" id="PTHR38013:SF1">
    <property type="entry name" value="GLYCOPROTEIN_POLYSACCHARIDE METABOLISM"/>
    <property type="match status" value="1"/>
</dbReference>
<protein>
    <recommendedName>
        <fullName evidence="1">DUF306 domain-containing protein</fullName>
    </recommendedName>
</protein>
<reference evidence="2 3" key="1">
    <citation type="submission" date="2015-12" db="EMBL/GenBank/DDBJ databases">
        <authorList>
            <person name="Shamseldin A."/>
            <person name="Moawad H."/>
            <person name="Abd El-Rahim W.M."/>
            <person name="Sadowsky M.J."/>
        </authorList>
    </citation>
    <scope>NUCLEOTIDE SEQUENCE [LARGE SCALE GENOMIC DNA]</scope>
    <source>
        <strain evidence="2 3">ZGT118</strain>
    </source>
</reference>
<dbReference type="Proteomes" id="UP000053791">
    <property type="component" value="Unassembled WGS sequence"/>
</dbReference>
<organism evidence="2 3">
    <name type="scientific">Ruegeria marisrubri</name>
    <dbReference type="NCBI Taxonomy" id="1685379"/>
    <lineage>
        <taxon>Bacteria</taxon>
        <taxon>Pseudomonadati</taxon>
        <taxon>Pseudomonadota</taxon>
        <taxon>Alphaproteobacteria</taxon>
        <taxon>Rhodobacterales</taxon>
        <taxon>Roseobacteraceae</taxon>
        <taxon>Ruegeria</taxon>
    </lineage>
</organism>
<evidence type="ECO:0000313" key="3">
    <source>
        <dbReference type="Proteomes" id="UP000053791"/>
    </source>
</evidence>
<evidence type="ECO:0000313" key="2">
    <source>
        <dbReference type="EMBL" id="KUJ77053.1"/>
    </source>
</evidence>
<feature type="domain" description="DUF306" evidence="1">
    <location>
        <begin position="141"/>
        <end position="249"/>
    </location>
</feature>
<dbReference type="OrthoDB" id="9809132at2"/>
<sequence>MSLTRGLAAILAGLMIWAGGSDMARAGTVQGTASYRERIAVMPGSVLEVSLLDVSLADAPAVVLSSQRFALDGVPAEFQLTYDDALIKDRMRYVVRASIYNGRKLLFTTDTAYPVLTNGAGDTVDLLLVKVPAKQPKHEVKLENTNWSAVELNGQALDVENGPELSFAQGGMVGGISGCNRFTGLAKIHGDRLRFPDNMAATMRACIPPYDEIEKEFLEALASVETYSVDDKGQLVLVNAAGDAVLRFEAM</sequence>
<dbReference type="InterPro" id="IPR038670">
    <property type="entry name" value="HslJ-like_sf"/>
</dbReference>
<dbReference type="EMBL" id="LQBQ01000034">
    <property type="protein sequence ID" value="KUJ77053.1"/>
    <property type="molecule type" value="Genomic_DNA"/>
</dbReference>
<evidence type="ECO:0000259" key="1">
    <source>
        <dbReference type="Pfam" id="PF03724"/>
    </source>
</evidence>
<dbReference type="InterPro" id="IPR053196">
    <property type="entry name" value="Lipoprotein_YbaY-like"/>
</dbReference>
<accession>A0A0X3TMW2</accession>
<name>A0A0X3TMW2_9RHOB</name>
<dbReference type="AlphaFoldDB" id="A0A0X3TMW2"/>